<accession>A0ACC0LGP4</accession>
<reference evidence="1" key="1">
    <citation type="submission" date="2022-02" db="EMBL/GenBank/DDBJ databases">
        <title>Plant Genome Project.</title>
        <authorList>
            <person name="Zhang R.-G."/>
        </authorList>
    </citation>
    <scope>NUCLEOTIDE SEQUENCE</scope>
    <source>
        <strain evidence="1">AT1</strain>
    </source>
</reference>
<gene>
    <name evidence="1" type="ORF">RHMOL_Rhmol12G0100800</name>
</gene>
<evidence type="ECO:0000313" key="2">
    <source>
        <dbReference type="Proteomes" id="UP001062846"/>
    </source>
</evidence>
<comment type="caution">
    <text evidence="1">The sequence shown here is derived from an EMBL/GenBank/DDBJ whole genome shotgun (WGS) entry which is preliminary data.</text>
</comment>
<proteinExistence type="predicted"/>
<name>A0ACC0LGP4_RHOML</name>
<organism evidence="1 2">
    <name type="scientific">Rhododendron molle</name>
    <name type="common">Chinese azalea</name>
    <name type="synonym">Azalea mollis</name>
    <dbReference type="NCBI Taxonomy" id="49168"/>
    <lineage>
        <taxon>Eukaryota</taxon>
        <taxon>Viridiplantae</taxon>
        <taxon>Streptophyta</taxon>
        <taxon>Embryophyta</taxon>
        <taxon>Tracheophyta</taxon>
        <taxon>Spermatophyta</taxon>
        <taxon>Magnoliopsida</taxon>
        <taxon>eudicotyledons</taxon>
        <taxon>Gunneridae</taxon>
        <taxon>Pentapetalae</taxon>
        <taxon>asterids</taxon>
        <taxon>Ericales</taxon>
        <taxon>Ericaceae</taxon>
        <taxon>Ericoideae</taxon>
        <taxon>Rhodoreae</taxon>
        <taxon>Rhododendron</taxon>
    </lineage>
</organism>
<evidence type="ECO:0000313" key="1">
    <source>
        <dbReference type="EMBL" id="KAI8527775.1"/>
    </source>
</evidence>
<protein>
    <submittedName>
        <fullName evidence="1">Uncharacterized protein</fullName>
    </submittedName>
</protein>
<dbReference type="EMBL" id="CM046399">
    <property type="protein sequence ID" value="KAI8527775.1"/>
    <property type="molecule type" value="Genomic_DNA"/>
</dbReference>
<dbReference type="Proteomes" id="UP001062846">
    <property type="component" value="Chromosome 12"/>
</dbReference>
<sequence>MFGCGVWCSAMVLRARRASDGRVPELEVSARLAPVWSFPCQWGCQRWWFASVIMLFGCGCAGVLSSF</sequence>
<keyword evidence="2" id="KW-1185">Reference proteome</keyword>